<evidence type="ECO:0000313" key="1">
    <source>
        <dbReference type="EMBL" id="KAL3384698.1"/>
    </source>
</evidence>
<accession>A0ABD2VVU2</accession>
<dbReference type="AlphaFoldDB" id="A0ABD2VVU2"/>
<reference evidence="1 2" key="1">
    <citation type="journal article" date="2024" name="bioRxiv">
        <title>A reference genome for Trichogramma kaykai: A tiny desert-dwelling parasitoid wasp with competing sex-ratio distorters.</title>
        <authorList>
            <person name="Culotta J."/>
            <person name="Lindsey A.R."/>
        </authorList>
    </citation>
    <scope>NUCLEOTIDE SEQUENCE [LARGE SCALE GENOMIC DNA]</scope>
    <source>
        <strain evidence="1 2">KSX58</strain>
    </source>
</reference>
<proteinExistence type="predicted"/>
<evidence type="ECO:0000313" key="2">
    <source>
        <dbReference type="Proteomes" id="UP001627154"/>
    </source>
</evidence>
<sequence>MLGQLGLGSRTGRSAELPVRVDELNQHFVEAFQSRAVDPETPVSSVHPDERFYFRHVQLSTVVEDFALTQTEARGTVDTPVSVSVLRCR</sequence>
<organism evidence="1 2">
    <name type="scientific">Trichogramma kaykai</name>
    <dbReference type="NCBI Taxonomy" id="54128"/>
    <lineage>
        <taxon>Eukaryota</taxon>
        <taxon>Metazoa</taxon>
        <taxon>Ecdysozoa</taxon>
        <taxon>Arthropoda</taxon>
        <taxon>Hexapoda</taxon>
        <taxon>Insecta</taxon>
        <taxon>Pterygota</taxon>
        <taxon>Neoptera</taxon>
        <taxon>Endopterygota</taxon>
        <taxon>Hymenoptera</taxon>
        <taxon>Apocrita</taxon>
        <taxon>Proctotrupomorpha</taxon>
        <taxon>Chalcidoidea</taxon>
        <taxon>Trichogrammatidae</taxon>
        <taxon>Trichogramma</taxon>
    </lineage>
</organism>
<gene>
    <name evidence="1" type="ORF">TKK_019522</name>
</gene>
<comment type="caution">
    <text evidence="1">The sequence shown here is derived from an EMBL/GenBank/DDBJ whole genome shotgun (WGS) entry which is preliminary data.</text>
</comment>
<protein>
    <submittedName>
        <fullName evidence="1">Uncharacterized protein</fullName>
    </submittedName>
</protein>
<dbReference type="EMBL" id="JBJJXI010000169">
    <property type="protein sequence ID" value="KAL3384698.1"/>
    <property type="molecule type" value="Genomic_DNA"/>
</dbReference>
<keyword evidence="2" id="KW-1185">Reference proteome</keyword>
<dbReference type="Proteomes" id="UP001627154">
    <property type="component" value="Unassembled WGS sequence"/>
</dbReference>
<name>A0ABD2VVU2_9HYME</name>